<comment type="caution">
    <text evidence="3">The sequence shown here is derived from an EMBL/GenBank/DDBJ whole genome shotgun (WGS) entry which is preliminary data.</text>
</comment>
<feature type="region of interest" description="Disordered" evidence="2">
    <location>
        <begin position="188"/>
        <end position="208"/>
    </location>
</feature>
<evidence type="ECO:0000256" key="2">
    <source>
        <dbReference type="SAM" id="MobiDB-lite"/>
    </source>
</evidence>
<dbReference type="PANTHER" id="PTHR12345">
    <property type="entry name" value="SYNTENIN RELATED"/>
    <property type="match status" value="1"/>
</dbReference>
<feature type="region of interest" description="Disordered" evidence="2">
    <location>
        <begin position="139"/>
        <end position="166"/>
    </location>
</feature>
<dbReference type="OrthoDB" id="6126662at2759"/>
<feature type="compositionally biased region" description="Low complexity" evidence="2">
    <location>
        <begin position="141"/>
        <end position="153"/>
    </location>
</feature>
<dbReference type="SUPFAM" id="SSF50156">
    <property type="entry name" value="PDZ domain-like"/>
    <property type="match status" value="1"/>
</dbReference>
<keyword evidence="4" id="KW-1185">Reference proteome</keyword>
<dbReference type="PANTHER" id="PTHR12345:SF11">
    <property type="entry name" value="FI13065P"/>
    <property type="match status" value="1"/>
</dbReference>
<reference evidence="3" key="1">
    <citation type="submission" date="2020-08" db="EMBL/GenBank/DDBJ databases">
        <title>Genome sequencing and assembly of the red palm weevil Rhynchophorus ferrugineus.</title>
        <authorList>
            <person name="Dias G.B."/>
            <person name="Bergman C.M."/>
            <person name="Manee M."/>
        </authorList>
    </citation>
    <scope>NUCLEOTIDE SEQUENCE</scope>
    <source>
        <strain evidence="3">AA-2017</strain>
        <tissue evidence="3">Whole larva</tissue>
    </source>
</reference>
<evidence type="ECO:0000256" key="1">
    <source>
        <dbReference type="ARBA" id="ARBA00022737"/>
    </source>
</evidence>
<dbReference type="GO" id="GO:0005737">
    <property type="term" value="C:cytoplasm"/>
    <property type="evidence" value="ECO:0007669"/>
    <property type="project" value="TreeGrafter"/>
</dbReference>
<proteinExistence type="predicted"/>
<evidence type="ECO:0000313" key="3">
    <source>
        <dbReference type="EMBL" id="KAF7269550.1"/>
    </source>
</evidence>
<dbReference type="Proteomes" id="UP000625711">
    <property type="component" value="Unassembled WGS sequence"/>
</dbReference>
<evidence type="ECO:0008006" key="5">
    <source>
        <dbReference type="Google" id="ProtNLM"/>
    </source>
</evidence>
<dbReference type="InterPro" id="IPR036034">
    <property type="entry name" value="PDZ_sf"/>
</dbReference>
<dbReference type="AlphaFoldDB" id="A0A834M7N4"/>
<dbReference type="InterPro" id="IPR011993">
    <property type="entry name" value="PH-like_dom_sf"/>
</dbReference>
<dbReference type="SUPFAM" id="SSF50729">
    <property type="entry name" value="PH domain-like"/>
    <property type="match status" value="1"/>
</dbReference>
<dbReference type="Gene3D" id="2.30.29.30">
    <property type="entry name" value="Pleckstrin-homology domain (PH domain)/Phosphotyrosine-binding domain (PTB)"/>
    <property type="match status" value="1"/>
</dbReference>
<name>A0A834M7N4_RHYFE</name>
<dbReference type="InterPro" id="IPR051230">
    <property type="entry name" value="APP-Binding"/>
</dbReference>
<protein>
    <recommendedName>
        <fullName evidence="5">PH domain-containing protein</fullName>
    </recommendedName>
</protein>
<organism evidence="3 4">
    <name type="scientific">Rhynchophorus ferrugineus</name>
    <name type="common">Red palm weevil</name>
    <name type="synonym">Curculio ferrugineus</name>
    <dbReference type="NCBI Taxonomy" id="354439"/>
    <lineage>
        <taxon>Eukaryota</taxon>
        <taxon>Metazoa</taxon>
        <taxon>Ecdysozoa</taxon>
        <taxon>Arthropoda</taxon>
        <taxon>Hexapoda</taxon>
        <taxon>Insecta</taxon>
        <taxon>Pterygota</taxon>
        <taxon>Neoptera</taxon>
        <taxon>Endopterygota</taxon>
        <taxon>Coleoptera</taxon>
        <taxon>Polyphaga</taxon>
        <taxon>Cucujiformia</taxon>
        <taxon>Curculionidae</taxon>
        <taxon>Dryophthorinae</taxon>
        <taxon>Rhynchophorus</taxon>
    </lineage>
</organism>
<gene>
    <name evidence="3" type="ORF">GWI33_017441</name>
</gene>
<keyword evidence="1" id="KW-0677">Repeat</keyword>
<dbReference type="GO" id="GO:0005886">
    <property type="term" value="C:plasma membrane"/>
    <property type="evidence" value="ECO:0007669"/>
    <property type="project" value="TreeGrafter"/>
</dbReference>
<sequence length="506" mass="58131">MAQQPTSQPFENPMFREIHKNTWLKKISPSSPKKKREKLWVVFCIHDDTDAYLETYTDNKLAVFHKPDWFVCLNNIQHISPTICAQDQEYEFVLTLTTEVIRLAAPSWEQMLDWVEGLKTKLFELRILSPKENVYTKLPDKPNLPLLPTRDPTSPLPPPPESPPEVLPGIESEMTSQRERVNLISYERQRSESQSSIMPRRMDSVNEPQSAGASWHHVFNFDQLNYVLGAANSLSSSNVHYEHLFQIQPGPSNRNDEFRQPIREPSVSNRILERSASCSPRILQSAPRPYKTLREQQVLMLEKEMKHPTGVRVQLRKKDCISSIGFVDAFNAVWICGWKQKEHPMLYNALHIGDRLLNIEGITVKSAADAQKILQSHYCGLYVNIVIKRVPYGRVFVIHKETEGQPLGIVQENNTAIIETVQTNSLAARHGLTAKTKSCDGTSFTNWVLTEINGRPLNLFFKKNQVRDRLNSVGRDISILVQPLDLIKQLKKQMKSLKNYKDYILQ</sequence>
<dbReference type="EMBL" id="JAACXV010014220">
    <property type="protein sequence ID" value="KAF7269550.1"/>
    <property type="molecule type" value="Genomic_DNA"/>
</dbReference>
<accession>A0A834M7N4</accession>
<feature type="compositionally biased region" description="Pro residues" evidence="2">
    <location>
        <begin position="154"/>
        <end position="166"/>
    </location>
</feature>
<evidence type="ECO:0000313" key="4">
    <source>
        <dbReference type="Proteomes" id="UP000625711"/>
    </source>
</evidence>